<protein>
    <submittedName>
        <fullName evidence="1">Uncharacterized protein</fullName>
    </submittedName>
</protein>
<gene>
    <name evidence="1" type="ORF">CU635_19610</name>
    <name evidence="2" type="ORF">CVD25_19250</name>
</gene>
<dbReference type="Proteomes" id="UP000234951">
    <property type="component" value="Unassembled WGS sequence"/>
</dbReference>
<sequence length="168" mass="19318">MRKYLLLPIFLLLLFWLVNIKQSPMLTITSNETNKVLWSKPVAKDDIFTIRFTHSVEKTEVDEVIRVGSDELVIDSTIYESFGAGLPFDIEKGQKMRTENGKIIIENINRKVPFIDLFIGQVIANHALLFKGETIPLKDLSEPGTSLRFSVTQESPIQSFLRRLFQFE</sequence>
<reference evidence="2 4" key="2">
    <citation type="submission" date="2017-12" db="EMBL/GenBank/DDBJ databases">
        <title>Comparative Functional Genomics of Dry Heat Resistant strains isolated from the Viking Spacecraft.</title>
        <authorList>
            <person name="Seuylemezian A."/>
            <person name="Cooper K."/>
            <person name="Vaishampayan P."/>
        </authorList>
    </citation>
    <scope>NUCLEOTIDE SEQUENCE [LARGE SCALE GENOMIC DNA]</scope>
    <source>
        <strain evidence="2 4">ATCC 29669</strain>
    </source>
</reference>
<comment type="caution">
    <text evidence="1">The sequence shown here is derived from an EMBL/GenBank/DDBJ whole genome shotgun (WGS) entry which is preliminary data.</text>
</comment>
<reference evidence="1 3" key="1">
    <citation type="submission" date="2017-11" db="EMBL/GenBank/DDBJ databases">
        <title>Comparitive Functional Genomics of Dry Heat Resistant strains isolated from the Viking Spacecraft.</title>
        <authorList>
            <person name="Seuylemezian A."/>
            <person name="Cooper K."/>
            <person name="Vaishampayan P."/>
        </authorList>
    </citation>
    <scope>NUCLEOTIDE SEQUENCE [LARGE SCALE GENOMIC DNA]</scope>
    <source>
        <strain evidence="1 3">M4.6</strain>
    </source>
</reference>
<dbReference type="EMBL" id="PGVD01000065">
    <property type="protein sequence ID" value="PLR91650.1"/>
    <property type="molecule type" value="Genomic_DNA"/>
</dbReference>
<proteinExistence type="predicted"/>
<dbReference type="OrthoDB" id="4304at2"/>
<dbReference type="InterPro" id="IPR015001">
    <property type="entry name" value="DUF1850"/>
</dbReference>
<evidence type="ECO:0000313" key="3">
    <source>
        <dbReference type="Proteomes" id="UP000234951"/>
    </source>
</evidence>
<evidence type="ECO:0000313" key="1">
    <source>
        <dbReference type="EMBL" id="PLR80126.1"/>
    </source>
</evidence>
<organism evidence="1 3">
    <name type="scientific">Bacillus canaveralius</name>
    <dbReference type="NCBI Taxonomy" id="1403243"/>
    <lineage>
        <taxon>Bacteria</taxon>
        <taxon>Bacillati</taxon>
        <taxon>Bacillota</taxon>
        <taxon>Bacilli</taxon>
        <taxon>Bacillales</taxon>
        <taxon>Bacillaceae</taxon>
        <taxon>Bacillus</taxon>
    </lineage>
</organism>
<dbReference type="Pfam" id="PF08905">
    <property type="entry name" value="DUF1850"/>
    <property type="match status" value="1"/>
</dbReference>
<evidence type="ECO:0000313" key="4">
    <source>
        <dbReference type="Proteomes" id="UP000235114"/>
    </source>
</evidence>
<dbReference type="AlphaFoldDB" id="A0A2N5GHA3"/>
<evidence type="ECO:0000313" key="2">
    <source>
        <dbReference type="EMBL" id="PLR91650.1"/>
    </source>
</evidence>
<accession>A0A2N5GHA3</accession>
<dbReference type="Proteomes" id="UP000235114">
    <property type="component" value="Unassembled WGS sequence"/>
</dbReference>
<keyword evidence="4" id="KW-1185">Reference proteome</keyword>
<name>A0A2N5GHA3_9BACI</name>
<dbReference type="EMBL" id="PGVA01000058">
    <property type="protein sequence ID" value="PLR80126.1"/>
    <property type="molecule type" value="Genomic_DNA"/>
</dbReference>